<protein>
    <submittedName>
        <fullName evidence="1">Uncharacterized protein</fullName>
    </submittedName>
</protein>
<dbReference type="AlphaFoldDB" id="A0A182NW74"/>
<sequence>MLGESYRIGGGLWVCMFFAISTTGAD</sequence>
<proteinExistence type="predicted"/>
<dbReference type="Proteomes" id="UP000075884">
    <property type="component" value="Unassembled WGS sequence"/>
</dbReference>
<reference evidence="1" key="2">
    <citation type="submission" date="2020-05" db="UniProtKB">
        <authorList>
            <consortium name="EnsemblMetazoa"/>
        </authorList>
    </citation>
    <scope>IDENTIFICATION</scope>
    <source>
        <strain evidence="1">WRAIR2</strain>
    </source>
</reference>
<reference evidence="2" key="1">
    <citation type="submission" date="2013-03" db="EMBL/GenBank/DDBJ databases">
        <title>The Genome Sequence of Anopheles dirus WRAIR2.</title>
        <authorList>
            <consortium name="The Broad Institute Genomics Platform"/>
            <person name="Neafsey D.E."/>
            <person name="Walton C."/>
            <person name="Walker B."/>
            <person name="Young S.K."/>
            <person name="Zeng Q."/>
            <person name="Gargeya S."/>
            <person name="Fitzgerald M."/>
            <person name="Haas B."/>
            <person name="Abouelleil A."/>
            <person name="Allen A.W."/>
            <person name="Alvarado L."/>
            <person name="Arachchi H.M."/>
            <person name="Berlin A.M."/>
            <person name="Chapman S.B."/>
            <person name="Gainer-Dewar J."/>
            <person name="Goldberg J."/>
            <person name="Griggs A."/>
            <person name="Gujja S."/>
            <person name="Hansen M."/>
            <person name="Howarth C."/>
            <person name="Imamovic A."/>
            <person name="Ireland A."/>
            <person name="Larimer J."/>
            <person name="McCowan C."/>
            <person name="Murphy C."/>
            <person name="Pearson M."/>
            <person name="Poon T.W."/>
            <person name="Priest M."/>
            <person name="Roberts A."/>
            <person name="Saif S."/>
            <person name="Shea T."/>
            <person name="Sisk P."/>
            <person name="Sykes S."/>
            <person name="Wortman J."/>
            <person name="Nusbaum C."/>
            <person name="Birren B."/>
        </authorList>
    </citation>
    <scope>NUCLEOTIDE SEQUENCE [LARGE SCALE GENOMIC DNA]</scope>
    <source>
        <strain evidence="2">WRAIR2</strain>
    </source>
</reference>
<evidence type="ECO:0000313" key="1">
    <source>
        <dbReference type="EnsemblMetazoa" id="ADIR014155-PA"/>
    </source>
</evidence>
<dbReference type="EnsemblMetazoa" id="ADIR014155-RA">
    <property type="protein sequence ID" value="ADIR014155-PA"/>
    <property type="gene ID" value="ADIR014155"/>
</dbReference>
<accession>A0A182NW74</accession>
<keyword evidence="2" id="KW-1185">Reference proteome</keyword>
<dbReference type="VEuPathDB" id="VectorBase:ADIR014155"/>
<organism evidence="1 2">
    <name type="scientific">Anopheles dirus</name>
    <dbReference type="NCBI Taxonomy" id="7168"/>
    <lineage>
        <taxon>Eukaryota</taxon>
        <taxon>Metazoa</taxon>
        <taxon>Ecdysozoa</taxon>
        <taxon>Arthropoda</taxon>
        <taxon>Hexapoda</taxon>
        <taxon>Insecta</taxon>
        <taxon>Pterygota</taxon>
        <taxon>Neoptera</taxon>
        <taxon>Endopterygota</taxon>
        <taxon>Diptera</taxon>
        <taxon>Nematocera</taxon>
        <taxon>Culicoidea</taxon>
        <taxon>Culicidae</taxon>
        <taxon>Anophelinae</taxon>
        <taxon>Anopheles</taxon>
    </lineage>
</organism>
<evidence type="ECO:0000313" key="2">
    <source>
        <dbReference type="Proteomes" id="UP000075884"/>
    </source>
</evidence>
<name>A0A182NW74_9DIPT</name>